<gene>
    <name evidence="2" type="ORF">F8C82_12845</name>
</gene>
<name>A0A6L3ZGI1_9FLAO</name>
<evidence type="ECO:0008006" key="4">
    <source>
        <dbReference type="Google" id="ProtNLM"/>
    </source>
</evidence>
<dbReference type="AlphaFoldDB" id="A0A6L3ZGI1"/>
<evidence type="ECO:0000313" key="3">
    <source>
        <dbReference type="Proteomes" id="UP000484164"/>
    </source>
</evidence>
<evidence type="ECO:0000256" key="1">
    <source>
        <dbReference type="SAM" id="SignalP"/>
    </source>
</evidence>
<keyword evidence="3" id="KW-1185">Reference proteome</keyword>
<protein>
    <recommendedName>
        <fullName evidence="4">DUF4252 domain-containing protein</fullName>
    </recommendedName>
</protein>
<feature type="chain" id="PRO_5026834111" description="DUF4252 domain-containing protein" evidence="1">
    <location>
        <begin position="23"/>
        <end position="167"/>
    </location>
</feature>
<proteinExistence type="predicted"/>
<dbReference type="EMBL" id="WBVQ01000002">
    <property type="protein sequence ID" value="KAB2816562.1"/>
    <property type="molecule type" value="Genomic_DNA"/>
</dbReference>
<sequence>MMNKMYSTVWVMLLSIPMFSQSYSQLEGRFNRAEPTELDSSAYVNLGIQRAESLFELTNLYEQNNRRNSNYSMQSRISERIQKSFKDPELNDSAVAVMVTKIRRAAPAGEAVHFEHVEEAGTLGYVRAIDAAVPLEFNLILKKVVKNFGEESEEVWDVFLSERKKAK</sequence>
<accession>A0A6L3ZGI1</accession>
<dbReference type="OrthoDB" id="9876215at2"/>
<comment type="caution">
    <text evidence="2">The sequence shown here is derived from an EMBL/GenBank/DDBJ whole genome shotgun (WGS) entry which is preliminary data.</text>
</comment>
<evidence type="ECO:0000313" key="2">
    <source>
        <dbReference type="EMBL" id="KAB2816562.1"/>
    </source>
</evidence>
<keyword evidence="1" id="KW-0732">Signal</keyword>
<dbReference type="Proteomes" id="UP000484164">
    <property type="component" value="Unassembled WGS sequence"/>
</dbReference>
<reference evidence="2 3" key="1">
    <citation type="submission" date="2019-10" db="EMBL/GenBank/DDBJ databases">
        <title>Genome sequence of Phaeocystidibacter marisrubri JCM30614 (type strain).</title>
        <authorList>
            <person name="Bowman J.P."/>
        </authorList>
    </citation>
    <scope>NUCLEOTIDE SEQUENCE [LARGE SCALE GENOMIC DNA]</scope>
    <source>
        <strain evidence="2 3">JCM 30614</strain>
    </source>
</reference>
<dbReference type="RefSeq" id="WP_151693989.1">
    <property type="nucleotide sequence ID" value="NZ_BMGX01000001.1"/>
</dbReference>
<feature type="signal peptide" evidence="1">
    <location>
        <begin position="1"/>
        <end position="22"/>
    </location>
</feature>
<organism evidence="2 3">
    <name type="scientific">Phaeocystidibacter marisrubri</name>
    <dbReference type="NCBI Taxonomy" id="1577780"/>
    <lineage>
        <taxon>Bacteria</taxon>
        <taxon>Pseudomonadati</taxon>
        <taxon>Bacteroidota</taxon>
        <taxon>Flavobacteriia</taxon>
        <taxon>Flavobacteriales</taxon>
        <taxon>Phaeocystidibacteraceae</taxon>
        <taxon>Phaeocystidibacter</taxon>
    </lineage>
</organism>